<evidence type="ECO:0000256" key="1">
    <source>
        <dbReference type="ARBA" id="ARBA00000448"/>
    </source>
</evidence>
<dbReference type="InterPro" id="IPR002772">
    <property type="entry name" value="Glyco_hydro_3_C"/>
</dbReference>
<reference evidence="9 10" key="1">
    <citation type="journal article" date="2017" name="Int. J. Syst. Evol. Microbiol.">
        <title>Jeotgalibaca porci sp. nov. and Jeotgalibaca arthritidis sp. nov., isolated from pigs, and emended description of the genus Jeotgalibaca.</title>
        <authorList>
            <person name="Zamora L."/>
            <person name="Perez-Sancho M."/>
            <person name="Dominguez L."/>
            <person name="Fernandez-Garayzabal J.F."/>
            <person name="Vela A.I."/>
        </authorList>
    </citation>
    <scope>NUCLEOTIDE SEQUENCE [LARGE SCALE GENOMIC DNA]</scope>
    <source>
        <strain evidence="9 10">CCUG 69148</strain>
    </source>
</reference>
<dbReference type="InterPro" id="IPR036962">
    <property type="entry name" value="Glyco_hydro_3_N_sf"/>
</dbReference>
<dbReference type="RefSeq" id="WP_166062304.1">
    <property type="nucleotide sequence ID" value="NZ_CP049889.1"/>
</dbReference>
<organism evidence="9 10">
    <name type="scientific">Jeotgalibaca porci</name>
    <dbReference type="NCBI Taxonomy" id="1868793"/>
    <lineage>
        <taxon>Bacteria</taxon>
        <taxon>Bacillati</taxon>
        <taxon>Bacillota</taxon>
        <taxon>Bacilli</taxon>
        <taxon>Lactobacillales</taxon>
        <taxon>Carnobacteriaceae</taxon>
        <taxon>Jeotgalibaca</taxon>
    </lineage>
</organism>
<dbReference type="InterPro" id="IPR026891">
    <property type="entry name" value="Fn3-like"/>
</dbReference>
<dbReference type="EC" id="3.2.1.21" evidence="3"/>
<evidence type="ECO:0000256" key="2">
    <source>
        <dbReference type="ARBA" id="ARBA00005336"/>
    </source>
</evidence>
<dbReference type="Proteomes" id="UP000501830">
    <property type="component" value="Chromosome"/>
</dbReference>
<accession>A0A6G7WG92</accession>
<evidence type="ECO:0000256" key="3">
    <source>
        <dbReference type="ARBA" id="ARBA00012744"/>
    </source>
</evidence>
<dbReference type="PANTHER" id="PTHR30620:SF16">
    <property type="entry name" value="LYSOSOMAL BETA GLUCOSIDASE"/>
    <property type="match status" value="1"/>
</dbReference>
<evidence type="ECO:0000313" key="9">
    <source>
        <dbReference type="EMBL" id="QIK51252.1"/>
    </source>
</evidence>
<dbReference type="Gene3D" id="2.60.40.10">
    <property type="entry name" value="Immunoglobulins"/>
    <property type="match status" value="1"/>
</dbReference>
<proteinExistence type="inferred from homology"/>
<comment type="catalytic activity">
    <reaction evidence="1">
        <text>Hydrolysis of terminal, non-reducing beta-D-glucosyl residues with release of beta-D-glucose.</text>
        <dbReference type="EC" id="3.2.1.21"/>
    </reaction>
</comment>
<keyword evidence="10" id="KW-1185">Reference proteome</keyword>
<evidence type="ECO:0000256" key="7">
    <source>
        <dbReference type="RuleBase" id="RU361161"/>
    </source>
</evidence>
<dbReference type="GeneID" id="94552385"/>
<sequence length="711" mass="78977">MDITKLQDLFKQMTREEKIGQTVQLTGNFYDDDTAAITGPMKEMNVSANDLTRVGSILGGTGAADIRRIQDDYMKKNRLGIPLLFMADVIHGYRTIFPIPLALASSWNPALFEETAQMAARESATAGVHVTFSPMVDLVRDARWGRVMESTGEDPFLNEEFAKAMVRGYQGIDLEKDTTRLAACVKHFAAYGAPTAGLDYNTVDLSEHALRENYFSGYEAAIKAGAKMVMSSFNTIKGIPATGNKWLLRTVLREEMGFDGVVISDWAGINELIPHGIAENLKEAAKLSLEAGIDIDMMSGGYLHHLEEIIQENPEMETLLDEAVWRILLLKNELGLFENPYRGADEAAEARELFNETNRKLAQKAAEESVVLLKNNGVLPLKTNEKIALVGPKKETQDLLGSWSLNGLESETQSLAEVLEQAVLIEDNEVFNGLNSYKLSELYTADKIIVALGEDSFMSGEAASRSNIQLPKNQLLLLDELKQLGKPIIAVIITGRPLDLSDVAHQADAIVNAWFPGSLGAQAIADILYGKVNPSGRLTMSFPRTVGQVPIYYNRHTTGRPFTNKQQGEKYLARYLDTENTPLYPFGFGLSYATFSYSDLNVSKPTFTKNEEITVTVSVTNTSDRSGTETVQLYVRDHVAQVVRPIKELKQFKRITLEPNETREVVFQLREEHFHYLHPDGTWSSDPGSFELMVGPNAEMTQAVTVELIRE</sequence>
<dbReference type="InterPro" id="IPR019800">
    <property type="entry name" value="Glyco_hydro_3_AS"/>
</dbReference>
<dbReference type="GO" id="GO:0009251">
    <property type="term" value="P:glucan catabolic process"/>
    <property type="evidence" value="ECO:0007669"/>
    <property type="project" value="TreeGrafter"/>
</dbReference>
<dbReference type="FunFam" id="2.60.40.10:FF:000495">
    <property type="entry name" value="Periplasmic beta-glucosidase"/>
    <property type="match status" value="1"/>
</dbReference>
<dbReference type="SUPFAM" id="SSF52279">
    <property type="entry name" value="Beta-D-glucan exohydrolase, C-terminal domain"/>
    <property type="match status" value="1"/>
</dbReference>
<dbReference type="SMART" id="SM01217">
    <property type="entry name" value="Fn3_like"/>
    <property type="match status" value="1"/>
</dbReference>
<dbReference type="Gene3D" id="3.40.50.1700">
    <property type="entry name" value="Glycoside hydrolase family 3 C-terminal domain"/>
    <property type="match status" value="1"/>
</dbReference>
<dbReference type="EMBL" id="CP049889">
    <property type="protein sequence ID" value="QIK51252.1"/>
    <property type="molecule type" value="Genomic_DNA"/>
</dbReference>
<dbReference type="InterPro" id="IPR036881">
    <property type="entry name" value="Glyco_hydro_3_C_sf"/>
</dbReference>
<dbReference type="InterPro" id="IPR013783">
    <property type="entry name" value="Ig-like_fold"/>
</dbReference>
<dbReference type="PRINTS" id="PR00133">
    <property type="entry name" value="GLHYDRLASE3"/>
</dbReference>
<dbReference type="AlphaFoldDB" id="A0A6G7WG92"/>
<dbReference type="Pfam" id="PF01915">
    <property type="entry name" value="Glyco_hydro_3_C"/>
    <property type="match status" value="1"/>
</dbReference>
<dbReference type="InterPro" id="IPR017853">
    <property type="entry name" value="GH"/>
</dbReference>
<dbReference type="Pfam" id="PF14310">
    <property type="entry name" value="Fn3-like"/>
    <property type="match status" value="1"/>
</dbReference>
<evidence type="ECO:0000256" key="4">
    <source>
        <dbReference type="ARBA" id="ARBA00022729"/>
    </source>
</evidence>
<name>A0A6G7WG92_9LACT</name>
<evidence type="ECO:0000256" key="5">
    <source>
        <dbReference type="ARBA" id="ARBA00022801"/>
    </source>
</evidence>
<gene>
    <name evidence="9" type="primary">bglX</name>
    <name evidence="9" type="ORF">G7058_03775</name>
</gene>
<feature type="domain" description="Fibronectin type III-like" evidence="8">
    <location>
        <begin position="629"/>
        <end position="698"/>
    </location>
</feature>
<keyword evidence="5 7" id="KW-0378">Hydrolase</keyword>
<comment type="similarity">
    <text evidence="2 7">Belongs to the glycosyl hydrolase 3 family.</text>
</comment>
<evidence type="ECO:0000313" key="10">
    <source>
        <dbReference type="Proteomes" id="UP000501830"/>
    </source>
</evidence>
<dbReference type="SUPFAM" id="SSF51445">
    <property type="entry name" value="(Trans)glycosidases"/>
    <property type="match status" value="1"/>
</dbReference>
<dbReference type="PROSITE" id="PS00775">
    <property type="entry name" value="GLYCOSYL_HYDROL_F3"/>
    <property type="match status" value="1"/>
</dbReference>
<keyword evidence="4" id="KW-0732">Signal</keyword>
<dbReference type="KEGG" id="jpo:G7058_03775"/>
<evidence type="ECO:0000256" key="6">
    <source>
        <dbReference type="ARBA" id="ARBA00023295"/>
    </source>
</evidence>
<dbReference type="NCBIfam" id="NF011678">
    <property type="entry name" value="PRK15098.1"/>
    <property type="match status" value="1"/>
</dbReference>
<keyword evidence="6 7" id="KW-0326">Glycosidase</keyword>
<dbReference type="Gene3D" id="3.20.20.300">
    <property type="entry name" value="Glycoside hydrolase, family 3, N-terminal domain"/>
    <property type="match status" value="1"/>
</dbReference>
<dbReference type="GO" id="GO:0008422">
    <property type="term" value="F:beta-glucosidase activity"/>
    <property type="evidence" value="ECO:0007669"/>
    <property type="project" value="UniProtKB-EC"/>
</dbReference>
<dbReference type="PANTHER" id="PTHR30620">
    <property type="entry name" value="PERIPLASMIC BETA-GLUCOSIDASE-RELATED"/>
    <property type="match status" value="1"/>
</dbReference>
<dbReference type="InterPro" id="IPR051915">
    <property type="entry name" value="Cellulose_Degrad_GH3"/>
</dbReference>
<evidence type="ECO:0000259" key="8">
    <source>
        <dbReference type="SMART" id="SM01217"/>
    </source>
</evidence>
<dbReference type="Pfam" id="PF00933">
    <property type="entry name" value="Glyco_hydro_3"/>
    <property type="match status" value="1"/>
</dbReference>
<protein>
    <recommendedName>
        <fullName evidence="3">beta-glucosidase</fullName>
        <ecNumber evidence="3">3.2.1.21</ecNumber>
    </recommendedName>
</protein>
<dbReference type="InterPro" id="IPR001764">
    <property type="entry name" value="Glyco_hydro_3_N"/>
</dbReference>